<dbReference type="AlphaFoldDB" id="A0A0Q9ZNR1"/>
<sequence>MEDSKPHLKKYDAVIIGSGSNGIAAAIHLQQQGLSTVIYEKSSVPGGATKTAEITLPGFKHDVGSTVLPMAYSSPFFQQLPLEKYGLEWIYPEIPFSQTLENGKAVACYKSIEKTAAQLGKDRDSYIHFMKPLVENWDDIGEDVLGPLGIPSHPIKFLKFGLKAFPSAKFLTNSLFKEEDAKALFYGAAAHSTLPLTNLFSSSFGVVLGLMAHLNGWPFPKQGAGKLIEALLDYYKDLGGEMVLNTPIKKVSELPESKIQIYDLTPRQLLQIDDLDLSSSYRKRLENYKYGAGVFKIDWALDGPIPFTSNKCRRSGTIHIGFSPEEMEKSEQLTAEGKISEHPYVLLVQPSVFDKTRAPEGKHTAWAYCHVPNGSEEDCTRIIENQIEKAAPGFKNLILAKSTMNTKELEVFNPNLVGGDINGGRQDITQLFTRPVAKISPYKTSNDNVYLCSSSTPPGGGVHGMGGYNAAKQVFKDHFS</sequence>
<gene>
    <name evidence="1" type="ORF">APR42_01980</name>
</gene>
<dbReference type="InterPro" id="IPR036188">
    <property type="entry name" value="FAD/NAD-bd_sf"/>
</dbReference>
<dbReference type="EMBL" id="LKTP01000001">
    <property type="protein sequence ID" value="KRG30657.1"/>
    <property type="molecule type" value="Genomic_DNA"/>
</dbReference>
<dbReference type="STRING" id="270918.APR42_01980"/>
<keyword evidence="2" id="KW-1185">Reference proteome</keyword>
<accession>A0A0Q9ZNR1</accession>
<dbReference type="Proteomes" id="UP000051643">
    <property type="component" value="Unassembled WGS sequence"/>
</dbReference>
<dbReference type="PANTHER" id="PTHR10668:SF105">
    <property type="entry name" value="DEHYDROGENASE-RELATED"/>
    <property type="match status" value="1"/>
</dbReference>
<dbReference type="RefSeq" id="WP_057480479.1">
    <property type="nucleotide sequence ID" value="NZ_BMWR01000002.1"/>
</dbReference>
<protein>
    <submittedName>
        <fullName evidence="1">FAD-dependent oxidoreductase</fullName>
    </submittedName>
</protein>
<dbReference type="OrthoDB" id="9778740at2"/>
<name>A0A0Q9ZNR1_9FLAO</name>
<evidence type="ECO:0000313" key="2">
    <source>
        <dbReference type="Proteomes" id="UP000051643"/>
    </source>
</evidence>
<dbReference type="Gene3D" id="3.50.50.60">
    <property type="entry name" value="FAD/NAD(P)-binding domain"/>
    <property type="match status" value="1"/>
</dbReference>
<reference evidence="1" key="1">
    <citation type="submission" date="2015-10" db="EMBL/GenBank/DDBJ databases">
        <title>Draft genome sequence of Salegentibacter mishustinae KCTC 12263.</title>
        <authorList>
            <person name="Lin W."/>
            <person name="Zheng Q."/>
        </authorList>
    </citation>
    <scope>NUCLEOTIDE SEQUENCE [LARGE SCALE GENOMIC DNA]</scope>
    <source>
        <strain evidence="1">KCTC 12263</strain>
    </source>
</reference>
<comment type="caution">
    <text evidence="1">The sequence shown here is derived from an EMBL/GenBank/DDBJ whole genome shotgun (WGS) entry which is preliminary data.</text>
</comment>
<proteinExistence type="predicted"/>
<dbReference type="SUPFAM" id="SSF51905">
    <property type="entry name" value="FAD/NAD(P)-binding domain"/>
    <property type="match status" value="1"/>
</dbReference>
<organism evidence="1 2">
    <name type="scientific">Salegentibacter mishustinae</name>
    <dbReference type="NCBI Taxonomy" id="270918"/>
    <lineage>
        <taxon>Bacteria</taxon>
        <taxon>Pseudomonadati</taxon>
        <taxon>Bacteroidota</taxon>
        <taxon>Flavobacteriia</taxon>
        <taxon>Flavobacteriales</taxon>
        <taxon>Flavobacteriaceae</taxon>
        <taxon>Salegentibacter</taxon>
    </lineage>
</organism>
<dbReference type="Pfam" id="PF13450">
    <property type="entry name" value="NAD_binding_8"/>
    <property type="match status" value="1"/>
</dbReference>
<dbReference type="PANTHER" id="PTHR10668">
    <property type="entry name" value="PHYTOENE DEHYDROGENASE"/>
    <property type="match status" value="1"/>
</dbReference>
<evidence type="ECO:0000313" key="1">
    <source>
        <dbReference type="EMBL" id="KRG30657.1"/>
    </source>
</evidence>